<organism evidence="1 2">
    <name type="scientific">Mycena rosella</name>
    <name type="common">Pink bonnet</name>
    <name type="synonym">Agaricus rosellus</name>
    <dbReference type="NCBI Taxonomy" id="1033263"/>
    <lineage>
        <taxon>Eukaryota</taxon>
        <taxon>Fungi</taxon>
        <taxon>Dikarya</taxon>
        <taxon>Basidiomycota</taxon>
        <taxon>Agaricomycotina</taxon>
        <taxon>Agaricomycetes</taxon>
        <taxon>Agaricomycetidae</taxon>
        <taxon>Agaricales</taxon>
        <taxon>Marasmiineae</taxon>
        <taxon>Mycenaceae</taxon>
        <taxon>Mycena</taxon>
    </lineage>
</organism>
<evidence type="ECO:0000313" key="2">
    <source>
        <dbReference type="Proteomes" id="UP001221757"/>
    </source>
</evidence>
<reference evidence="1" key="1">
    <citation type="submission" date="2023-03" db="EMBL/GenBank/DDBJ databases">
        <title>Massive genome expansion in bonnet fungi (Mycena s.s.) driven by repeated elements and novel gene families across ecological guilds.</title>
        <authorList>
            <consortium name="Lawrence Berkeley National Laboratory"/>
            <person name="Harder C.B."/>
            <person name="Miyauchi S."/>
            <person name="Viragh M."/>
            <person name="Kuo A."/>
            <person name="Thoen E."/>
            <person name="Andreopoulos B."/>
            <person name="Lu D."/>
            <person name="Skrede I."/>
            <person name="Drula E."/>
            <person name="Henrissat B."/>
            <person name="Morin E."/>
            <person name="Kohler A."/>
            <person name="Barry K."/>
            <person name="LaButti K."/>
            <person name="Morin E."/>
            <person name="Salamov A."/>
            <person name="Lipzen A."/>
            <person name="Mereny Z."/>
            <person name="Hegedus B."/>
            <person name="Baldrian P."/>
            <person name="Stursova M."/>
            <person name="Weitz H."/>
            <person name="Taylor A."/>
            <person name="Grigoriev I.V."/>
            <person name="Nagy L.G."/>
            <person name="Martin F."/>
            <person name="Kauserud H."/>
        </authorList>
    </citation>
    <scope>NUCLEOTIDE SEQUENCE</scope>
    <source>
        <strain evidence="1">CBHHK067</strain>
    </source>
</reference>
<dbReference type="Proteomes" id="UP001221757">
    <property type="component" value="Unassembled WGS sequence"/>
</dbReference>
<keyword evidence="2" id="KW-1185">Reference proteome</keyword>
<dbReference type="AlphaFoldDB" id="A0AAD7C9J8"/>
<gene>
    <name evidence="1" type="ORF">B0H17DRAFT_1148672</name>
</gene>
<accession>A0AAD7C9J8</accession>
<protein>
    <submittedName>
        <fullName evidence="1">Uncharacterized protein</fullName>
    </submittedName>
</protein>
<evidence type="ECO:0000313" key="1">
    <source>
        <dbReference type="EMBL" id="KAJ7642911.1"/>
    </source>
</evidence>
<proteinExistence type="predicted"/>
<dbReference type="EMBL" id="JARKIE010000411">
    <property type="protein sequence ID" value="KAJ7642911.1"/>
    <property type="molecule type" value="Genomic_DNA"/>
</dbReference>
<comment type="caution">
    <text evidence="1">The sequence shown here is derived from an EMBL/GenBank/DDBJ whole genome shotgun (WGS) entry which is preliminary data.</text>
</comment>
<sequence length="122" mass="13356">MELAVNKFYMTDWHVLLLGKLVHLSDAAFAGKDARVIPPGGAQCCRTIGQEKCSLSHGATVGPAARFVPMCWGEDSLATVTREVVVTVFAHMGVSMAMVDDVFAFSEKWLQQWSEQMSPPPE</sequence>
<name>A0AAD7C9J8_MYCRO</name>